<evidence type="ECO:0000313" key="3">
    <source>
        <dbReference type="Proteomes" id="UP001595699"/>
    </source>
</evidence>
<dbReference type="CDD" id="cd06588">
    <property type="entry name" value="PhnB_like"/>
    <property type="match status" value="1"/>
</dbReference>
<reference evidence="3" key="1">
    <citation type="journal article" date="2019" name="Int. J. Syst. Evol. Microbiol.">
        <title>The Global Catalogue of Microorganisms (GCM) 10K type strain sequencing project: providing services to taxonomists for standard genome sequencing and annotation.</title>
        <authorList>
            <consortium name="The Broad Institute Genomics Platform"/>
            <consortium name="The Broad Institute Genome Sequencing Center for Infectious Disease"/>
            <person name="Wu L."/>
            <person name="Ma J."/>
        </authorList>
    </citation>
    <scope>NUCLEOTIDE SEQUENCE [LARGE SCALE GENOMIC DNA]</scope>
    <source>
        <strain evidence="3">CGMCC 4.7241</strain>
    </source>
</reference>
<keyword evidence="3" id="KW-1185">Reference proteome</keyword>
<dbReference type="InterPro" id="IPR028973">
    <property type="entry name" value="PhnB-like"/>
</dbReference>
<gene>
    <name evidence="2" type="ORF">ACFOUW_33735</name>
</gene>
<protein>
    <submittedName>
        <fullName evidence="2">VOC family protein</fullName>
    </submittedName>
</protein>
<dbReference type="SUPFAM" id="SSF54593">
    <property type="entry name" value="Glyoxalase/Bleomycin resistance protein/Dihydroxybiphenyl dioxygenase"/>
    <property type="match status" value="1"/>
</dbReference>
<dbReference type="PANTHER" id="PTHR33990:SF1">
    <property type="entry name" value="PROTEIN YJDN"/>
    <property type="match status" value="1"/>
</dbReference>
<dbReference type="Proteomes" id="UP001595699">
    <property type="component" value="Unassembled WGS sequence"/>
</dbReference>
<organism evidence="2 3">
    <name type="scientific">Tenggerimyces flavus</name>
    <dbReference type="NCBI Taxonomy" id="1708749"/>
    <lineage>
        <taxon>Bacteria</taxon>
        <taxon>Bacillati</taxon>
        <taxon>Actinomycetota</taxon>
        <taxon>Actinomycetes</taxon>
        <taxon>Propionibacteriales</taxon>
        <taxon>Nocardioidaceae</taxon>
        <taxon>Tenggerimyces</taxon>
    </lineage>
</organism>
<dbReference type="Gene3D" id="3.10.180.10">
    <property type="entry name" value="2,3-Dihydroxybiphenyl 1,2-Dioxygenase, domain 1"/>
    <property type="match status" value="1"/>
</dbReference>
<dbReference type="RefSeq" id="WP_205121103.1">
    <property type="nucleotide sequence ID" value="NZ_JAFBCM010000001.1"/>
</dbReference>
<proteinExistence type="predicted"/>
<dbReference type="PANTHER" id="PTHR33990">
    <property type="entry name" value="PROTEIN YJDN-RELATED"/>
    <property type="match status" value="1"/>
</dbReference>
<evidence type="ECO:0000313" key="2">
    <source>
        <dbReference type="EMBL" id="MFC3765837.1"/>
    </source>
</evidence>
<name>A0ABV7YN65_9ACTN</name>
<evidence type="ECO:0000259" key="1">
    <source>
        <dbReference type="Pfam" id="PF06983"/>
    </source>
</evidence>
<dbReference type="Pfam" id="PF06983">
    <property type="entry name" value="3-dmu-9_3-mt"/>
    <property type="match status" value="1"/>
</dbReference>
<sequence>MASRLNPYLNFDGNAKQAMEFYKDVFSGTLTLNTYGEIGGIEGDGAEKIMHSQLETDLDFALTGADLPPGMEFQAGNNSSVSLSGDDSDALHGYWDKLSGSGQVVVPMEKQMWGDEFGQCVDQHGVSWLVNISPPQA</sequence>
<comment type="caution">
    <text evidence="2">The sequence shown here is derived from an EMBL/GenBank/DDBJ whole genome shotgun (WGS) entry which is preliminary data.</text>
</comment>
<dbReference type="InterPro" id="IPR029068">
    <property type="entry name" value="Glyas_Bleomycin-R_OHBP_Dase"/>
</dbReference>
<feature type="domain" description="PhnB-like" evidence="1">
    <location>
        <begin position="5"/>
        <end position="130"/>
    </location>
</feature>
<accession>A0ABV7YN65</accession>
<dbReference type="EMBL" id="JBHRZH010000043">
    <property type="protein sequence ID" value="MFC3765837.1"/>
    <property type="molecule type" value="Genomic_DNA"/>
</dbReference>